<dbReference type="Pfam" id="PF00535">
    <property type="entry name" value="Glycos_transf_2"/>
    <property type="match status" value="1"/>
</dbReference>
<evidence type="ECO:0000259" key="1">
    <source>
        <dbReference type="Pfam" id="PF00535"/>
    </source>
</evidence>
<evidence type="ECO:0000313" key="2">
    <source>
        <dbReference type="EMBL" id="GGA59932.1"/>
    </source>
</evidence>
<dbReference type="InterPro" id="IPR029044">
    <property type="entry name" value="Nucleotide-diphossugar_trans"/>
</dbReference>
<accession>A0A916RMW1</accession>
<dbReference type="AlphaFoldDB" id="A0A916RMW1"/>
<proteinExistence type="predicted"/>
<sequence length="314" mass="35295">MRADPLVSVIIPTYNRAGTVGESIDSVLGQSYPNIEVILVDDGSTDNTQAVLRSYGDSIRVVTQANAGPAIARNRGISVARGDIIALLDSDDLWLPDKIARQVKSLCDAGSEVTASLCNCTVLYPSGRRTSTFDIGDTMPKCSSGIWKNPAEVLLNRFVMFNQAVAVRREVLERVGYFDETLRFGEDYDLPFRLALEGPWTILRDELVVYHAGSEGSWAEKAMREEIRMREDLVRIREGMAASVAARPPFAHLRRLASRELRREQRELRIARFTRKQMLGAAVLGKSLQVVERLRRALFRRGPFYPRLVVEKLR</sequence>
<dbReference type="PANTHER" id="PTHR43685:SF2">
    <property type="entry name" value="GLYCOSYLTRANSFERASE 2-LIKE DOMAIN-CONTAINING PROTEIN"/>
    <property type="match status" value="1"/>
</dbReference>
<gene>
    <name evidence="2" type="ORF">GCM10011507_09360</name>
</gene>
<dbReference type="Gene3D" id="3.90.550.10">
    <property type="entry name" value="Spore Coat Polysaccharide Biosynthesis Protein SpsA, Chain A"/>
    <property type="match status" value="1"/>
</dbReference>
<comment type="caution">
    <text evidence="2">The sequence shown here is derived from an EMBL/GenBank/DDBJ whole genome shotgun (WGS) entry which is preliminary data.</text>
</comment>
<name>A0A916RMW1_9BACT</name>
<reference evidence="2" key="1">
    <citation type="journal article" date="2014" name="Int. J. Syst. Evol. Microbiol.">
        <title>Complete genome sequence of Corynebacterium casei LMG S-19264T (=DSM 44701T), isolated from a smear-ripened cheese.</title>
        <authorList>
            <consortium name="US DOE Joint Genome Institute (JGI-PGF)"/>
            <person name="Walter F."/>
            <person name="Albersmeier A."/>
            <person name="Kalinowski J."/>
            <person name="Ruckert C."/>
        </authorList>
    </citation>
    <scope>NUCLEOTIDE SEQUENCE</scope>
    <source>
        <strain evidence="2">CGMCC 1.15447</strain>
    </source>
</reference>
<protein>
    <recommendedName>
        <fullName evidence="1">Glycosyltransferase 2-like domain-containing protein</fullName>
    </recommendedName>
</protein>
<feature type="domain" description="Glycosyltransferase 2-like" evidence="1">
    <location>
        <begin position="8"/>
        <end position="113"/>
    </location>
</feature>
<organism evidence="2 3">
    <name type="scientific">Edaphobacter acidisoli</name>
    <dbReference type="NCBI Taxonomy" id="2040573"/>
    <lineage>
        <taxon>Bacteria</taxon>
        <taxon>Pseudomonadati</taxon>
        <taxon>Acidobacteriota</taxon>
        <taxon>Terriglobia</taxon>
        <taxon>Terriglobales</taxon>
        <taxon>Acidobacteriaceae</taxon>
        <taxon>Edaphobacter</taxon>
    </lineage>
</organism>
<dbReference type="InterPro" id="IPR001173">
    <property type="entry name" value="Glyco_trans_2-like"/>
</dbReference>
<reference evidence="2" key="2">
    <citation type="submission" date="2020-09" db="EMBL/GenBank/DDBJ databases">
        <authorList>
            <person name="Sun Q."/>
            <person name="Zhou Y."/>
        </authorList>
    </citation>
    <scope>NUCLEOTIDE SEQUENCE</scope>
    <source>
        <strain evidence="2">CGMCC 1.15447</strain>
    </source>
</reference>
<evidence type="ECO:0000313" key="3">
    <source>
        <dbReference type="Proteomes" id="UP000648801"/>
    </source>
</evidence>
<dbReference type="InterPro" id="IPR050834">
    <property type="entry name" value="Glycosyltransf_2"/>
</dbReference>
<dbReference type="PANTHER" id="PTHR43685">
    <property type="entry name" value="GLYCOSYLTRANSFERASE"/>
    <property type="match status" value="1"/>
</dbReference>
<dbReference type="RefSeq" id="WP_188758123.1">
    <property type="nucleotide sequence ID" value="NZ_BMJB01000001.1"/>
</dbReference>
<keyword evidence="3" id="KW-1185">Reference proteome</keyword>
<dbReference type="EMBL" id="BMJB01000001">
    <property type="protein sequence ID" value="GGA59932.1"/>
    <property type="molecule type" value="Genomic_DNA"/>
</dbReference>
<dbReference type="Proteomes" id="UP000648801">
    <property type="component" value="Unassembled WGS sequence"/>
</dbReference>
<dbReference type="SUPFAM" id="SSF53448">
    <property type="entry name" value="Nucleotide-diphospho-sugar transferases"/>
    <property type="match status" value="1"/>
</dbReference>